<dbReference type="STRING" id="1285242.A6A04_04925"/>
<dbReference type="AlphaFoldDB" id="A0A178MHC4"/>
<feature type="transmembrane region" description="Helical" evidence="1">
    <location>
        <begin position="20"/>
        <end position="39"/>
    </location>
</feature>
<keyword evidence="1" id="KW-0472">Membrane</keyword>
<evidence type="ECO:0000313" key="3">
    <source>
        <dbReference type="Proteomes" id="UP000078428"/>
    </source>
</evidence>
<accession>A0A178MHC4</accession>
<keyword evidence="1" id="KW-1133">Transmembrane helix</keyword>
<name>A0A178MHC4_9PROT</name>
<keyword evidence="1" id="KW-0812">Transmembrane</keyword>
<comment type="caution">
    <text evidence="2">The sequence shown here is derived from an EMBL/GenBank/DDBJ whole genome shotgun (WGS) entry which is preliminary data.</text>
</comment>
<dbReference type="EMBL" id="LWQT01000077">
    <property type="protein sequence ID" value="OAN48102.1"/>
    <property type="molecule type" value="Genomic_DNA"/>
</dbReference>
<sequence>MGSLRDLNQMSRDFGLGNRYFLLVGAILAALLTALFVWGHSDAMTDAPPPVPASPAASTPSSY</sequence>
<evidence type="ECO:0000256" key="1">
    <source>
        <dbReference type="SAM" id="Phobius"/>
    </source>
</evidence>
<organism evidence="2 3">
    <name type="scientific">Paramagnetospirillum marisnigri</name>
    <dbReference type="NCBI Taxonomy" id="1285242"/>
    <lineage>
        <taxon>Bacteria</taxon>
        <taxon>Pseudomonadati</taxon>
        <taxon>Pseudomonadota</taxon>
        <taxon>Alphaproteobacteria</taxon>
        <taxon>Rhodospirillales</taxon>
        <taxon>Magnetospirillaceae</taxon>
        <taxon>Paramagnetospirillum</taxon>
    </lineage>
</organism>
<reference evidence="2 3" key="1">
    <citation type="submission" date="2016-04" db="EMBL/GenBank/DDBJ databases">
        <title>Draft genome sequence of freshwater magnetotactic bacteria Magnetospirillum marisnigri SP-1 and Magnetospirillum moscoviense BB-1.</title>
        <authorList>
            <person name="Koziaeva V."/>
            <person name="Dziuba M.V."/>
            <person name="Ivanov T.M."/>
            <person name="Kuznetsov B."/>
            <person name="Grouzdev D.S."/>
        </authorList>
    </citation>
    <scope>NUCLEOTIDE SEQUENCE [LARGE SCALE GENOMIC DNA]</scope>
    <source>
        <strain evidence="2 3">SP-1</strain>
    </source>
</reference>
<evidence type="ECO:0000313" key="2">
    <source>
        <dbReference type="EMBL" id="OAN48102.1"/>
    </source>
</evidence>
<keyword evidence="3" id="KW-1185">Reference proteome</keyword>
<proteinExistence type="predicted"/>
<dbReference type="Proteomes" id="UP000078428">
    <property type="component" value="Unassembled WGS sequence"/>
</dbReference>
<gene>
    <name evidence="2" type="ORF">A6A04_04925</name>
</gene>
<protein>
    <submittedName>
        <fullName evidence="2">Uncharacterized protein</fullName>
    </submittedName>
</protein>